<evidence type="ECO:0000313" key="3">
    <source>
        <dbReference type="Proteomes" id="UP000250235"/>
    </source>
</evidence>
<evidence type="ECO:0000313" key="2">
    <source>
        <dbReference type="EMBL" id="KZV25595.1"/>
    </source>
</evidence>
<reference evidence="2 3" key="1">
    <citation type="journal article" date="2015" name="Proc. Natl. Acad. Sci. U.S.A.">
        <title>The resurrection genome of Boea hygrometrica: A blueprint for survival of dehydration.</title>
        <authorList>
            <person name="Xiao L."/>
            <person name="Yang G."/>
            <person name="Zhang L."/>
            <person name="Yang X."/>
            <person name="Zhao S."/>
            <person name="Ji Z."/>
            <person name="Zhou Q."/>
            <person name="Hu M."/>
            <person name="Wang Y."/>
            <person name="Chen M."/>
            <person name="Xu Y."/>
            <person name="Jin H."/>
            <person name="Xiao X."/>
            <person name="Hu G."/>
            <person name="Bao F."/>
            <person name="Hu Y."/>
            <person name="Wan P."/>
            <person name="Li L."/>
            <person name="Deng X."/>
            <person name="Kuang T."/>
            <person name="Xiang C."/>
            <person name="Zhu J.K."/>
            <person name="Oliver M.J."/>
            <person name="He Y."/>
        </authorList>
    </citation>
    <scope>NUCLEOTIDE SEQUENCE [LARGE SCALE GENOMIC DNA]</scope>
    <source>
        <strain evidence="3">cv. XS01</strain>
    </source>
</reference>
<proteinExistence type="predicted"/>
<protein>
    <recommendedName>
        <fullName evidence="4">Splicing factor 3B subunit 1-like</fullName>
    </recommendedName>
</protein>
<evidence type="ECO:0000256" key="1">
    <source>
        <dbReference type="SAM" id="MobiDB-lite"/>
    </source>
</evidence>
<feature type="region of interest" description="Disordered" evidence="1">
    <location>
        <begin position="82"/>
        <end position="121"/>
    </location>
</feature>
<sequence length="352" mass="38552">MVKRLATSPHDPLGITDSACKNHSVMVRVQYGPFNSYIPIRSTTIGKSRVARDPITMHTSWRSNSDIILTVKTVGTYVAKNKNIGSDEDEPEEPVAKKAATKRRPAPAVVEPAAKKKRSTMGRFDPAEKGLAKIPVVQDSEISLVPAATPKAQPAIETGEPGLEKPVVVEITGTAAVETEEEKETEKAKEIEPVATKGMSLDKFTDSKDTEPLSKVLARTEKSKSDEESMPINDLLAMIPANMMLPSVTAEEPTKIKFGLGIEIPEVNDGDWYKASLPKIAITDKGKAPLVMKDEIKGHPAREMFSLIFADIEFLVQLREKFIDEIVSFFSSFSLRRLVVLGPLSDIAAKEE</sequence>
<accession>A0A2Z7AUR6</accession>
<name>A0A2Z7AUR6_9LAMI</name>
<keyword evidence="3" id="KW-1185">Reference proteome</keyword>
<dbReference type="AlphaFoldDB" id="A0A2Z7AUR6"/>
<dbReference type="EMBL" id="KV011852">
    <property type="protein sequence ID" value="KZV25595.1"/>
    <property type="molecule type" value="Genomic_DNA"/>
</dbReference>
<evidence type="ECO:0008006" key="4">
    <source>
        <dbReference type="Google" id="ProtNLM"/>
    </source>
</evidence>
<gene>
    <name evidence="2" type="ORF">F511_33979</name>
</gene>
<organism evidence="2 3">
    <name type="scientific">Dorcoceras hygrometricum</name>
    <dbReference type="NCBI Taxonomy" id="472368"/>
    <lineage>
        <taxon>Eukaryota</taxon>
        <taxon>Viridiplantae</taxon>
        <taxon>Streptophyta</taxon>
        <taxon>Embryophyta</taxon>
        <taxon>Tracheophyta</taxon>
        <taxon>Spermatophyta</taxon>
        <taxon>Magnoliopsida</taxon>
        <taxon>eudicotyledons</taxon>
        <taxon>Gunneridae</taxon>
        <taxon>Pentapetalae</taxon>
        <taxon>asterids</taxon>
        <taxon>lamiids</taxon>
        <taxon>Lamiales</taxon>
        <taxon>Gesneriaceae</taxon>
        <taxon>Didymocarpoideae</taxon>
        <taxon>Trichosporeae</taxon>
        <taxon>Loxocarpinae</taxon>
        <taxon>Dorcoceras</taxon>
    </lineage>
</organism>
<dbReference type="Proteomes" id="UP000250235">
    <property type="component" value="Unassembled WGS sequence"/>
</dbReference>